<dbReference type="AlphaFoldDB" id="A0A109BE02"/>
<dbReference type="STRING" id="121290.APY04_2129"/>
<sequence length="110" mass="12059">MAAPKPRKPATKIIAQRLCKVINRKLDQMEKDMASGALSSADLERDAKTVASMIGGMQKVVQVPGEDKVMKPDDANAGAGNAHEVERLQREIIERFEQIERRRASETGSG</sequence>
<dbReference type="PATRIC" id="fig|121290.4.peg.1904"/>
<gene>
    <name evidence="1" type="ORF">APY04_2129</name>
</gene>
<evidence type="ECO:0000313" key="1">
    <source>
        <dbReference type="EMBL" id="KWT67006.1"/>
    </source>
</evidence>
<protein>
    <submittedName>
        <fullName evidence="1">Uncharacterized protein</fullName>
    </submittedName>
</protein>
<organism evidence="1 2">
    <name type="scientific">Hyphomicrobium sulfonivorans</name>
    <dbReference type="NCBI Taxonomy" id="121290"/>
    <lineage>
        <taxon>Bacteria</taxon>
        <taxon>Pseudomonadati</taxon>
        <taxon>Pseudomonadota</taxon>
        <taxon>Alphaproteobacteria</taxon>
        <taxon>Hyphomicrobiales</taxon>
        <taxon>Hyphomicrobiaceae</taxon>
        <taxon>Hyphomicrobium</taxon>
    </lineage>
</organism>
<keyword evidence="2" id="KW-1185">Reference proteome</keyword>
<evidence type="ECO:0000313" key="2">
    <source>
        <dbReference type="Proteomes" id="UP000059074"/>
    </source>
</evidence>
<dbReference type="Proteomes" id="UP000059074">
    <property type="component" value="Unassembled WGS sequence"/>
</dbReference>
<reference evidence="1 2" key="1">
    <citation type="submission" date="2015-10" db="EMBL/GenBank/DDBJ databases">
        <title>Transcriptomic analysis of a linuron degrading triple-species bacterial consortium.</title>
        <authorList>
            <person name="Albers P."/>
        </authorList>
    </citation>
    <scope>NUCLEOTIDE SEQUENCE [LARGE SCALE GENOMIC DNA]</scope>
    <source>
        <strain evidence="1 2">WDL6</strain>
    </source>
</reference>
<dbReference type="EMBL" id="LMTR01000067">
    <property type="protein sequence ID" value="KWT67006.1"/>
    <property type="molecule type" value="Genomic_DNA"/>
</dbReference>
<comment type="caution">
    <text evidence="1">The sequence shown here is derived from an EMBL/GenBank/DDBJ whole genome shotgun (WGS) entry which is preliminary data.</text>
</comment>
<proteinExistence type="predicted"/>
<name>A0A109BE02_HYPSL</name>
<accession>A0A109BE02</accession>